<feature type="non-terminal residue" evidence="8">
    <location>
        <position position="1"/>
    </location>
</feature>
<dbReference type="OrthoDB" id="2123594at2759"/>
<dbReference type="PANTHER" id="PTHR42715:SF27">
    <property type="entry name" value="BETA-GLUCOSIDASE-RELATED"/>
    <property type="match status" value="1"/>
</dbReference>
<protein>
    <recommendedName>
        <fullName evidence="3">beta-glucosidase</fullName>
        <ecNumber evidence="3">3.2.1.21</ecNumber>
    </recommendedName>
</protein>
<dbReference type="GO" id="GO:0008422">
    <property type="term" value="F:beta-glucosidase activity"/>
    <property type="evidence" value="ECO:0007669"/>
    <property type="project" value="UniProtKB-EC"/>
</dbReference>
<dbReference type="Pfam" id="PF01915">
    <property type="entry name" value="Glyco_hydro_3_C"/>
    <property type="match status" value="1"/>
</dbReference>
<evidence type="ECO:0000256" key="4">
    <source>
        <dbReference type="ARBA" id="ARBA00022801"/>
    </source>
</evidence>
<dbReference type="Pfam" id="PF14310">
    <property type="entry name" value="Fn3-like"/>
    <property type="match status" value="1"/>
</dbReference>
<accession>A0A9N9VAY3</accession>
<dbReference type="SMART" id="SM01217">
    <property type="entry name" value="Fn3_like"/>
    <property type="match status" value="1"/>
</dbReference>
<dbReference type="InterPro" id="IPR026891">
    <property type="entry name" value="Fn3-like"/>
</dbReference>
<evidence type="ECO:0000256" key="5">
    <source>
        <dbReference type="ARBA" id="ARBA00023277"/>
    </source>
</evidence>
<comment type="similarity">
    <text evidence="2">Belongs to the glycosyl hydrolase 3 family.</text>
</comment>
<dbReference type="EC" id="3.2.1.21" evidence="3"/>
<name>A0A9N9VAY3_9HYPO</name>
<dbReference type="Gene3D" id="2.60.40.10">
    <property type="entry name" value="Immunoglobulins"/>
    <property type="match status" value="1"/>
</dbReference>
<sequence length="438" mass="49204">MDSTRFPDICCSLIALQEGFWLHTTTILSSDKKYSRLSKGQTEGDLEVPIGNTVSRKITIRLYINSKLIASDESGTGTILREIIPYRYTAENSTKPPPGGSEFLFKPSSKYYVRIEYQVHPDWYKSSTAGIYLRVQLFWNLIDRKDSIGQAKRVVSDADLIVLAVGAAWNSDSENSNHTTLGLSTGQKKLIQAIFVLEKPVVLVLEGGRPFAILEFYTQSAAVLSTMDILVGEFNPGGRVIISVPYDVGSLPAYYNQRTTKPTSHIPYYLDIPKPVLVWLRLPLRFSVQNPIQLRLEYSFGYGLSYTTFSQDLQSAKSSFKDRKEDRKKDTFSQGDTIAFSVSVHNTGAVKGSHVPQIYLLRRQGLSVTTPDKQLVAFTRLYINTGETATVTLELDIDRYLPVINRSYERVLEIGQYIFALMDDRSLDTPTIADITLS</sequence>
<dbReference type="AlphaFoldDB" id="A0A9N9VAY3"/>
<dbReference type="PANTHER" id="PTHR42715">
    <property type="entry name" value="BETA-GLUCOSIDASE"/>
    <property type="match status" value="1"/>
</dbReference>
<dbReference type="InterPro" id="IPR036881">
    <property type="entry name" value="Glyco_hydro_3_C_sf"/>
</dbReference>
<dbReference type="InterPro" id="IPR013783">
    <property type="entry name" value="Ig-like_fold"/>
</dbReference>
<dbReference type="SUPFAM" id="SSF52279">
    <property type="entry name" value="Beta-D-glucan exohydrolase, C-terminal domain"/>
    <property type="match status" value="1"/>
</dbReference>
<dbReference type="EMBL" id="CABFNQ020000602">
    <property type="protein sequence ID" value="CAH0019982.1"/>
    <property type="molecule type" value="Genomic_DNA"/>
</dbReference>
<keyword evidence="4" id="KW-0378">Hydrolase</keyword>
<reference evidence="8" key="1">
    <citation type="submission" date="2021-10" db="EMBL/GenBank/DDBJ databases">
        <authorList>
            <person name="Piombo E."/>
        </authorList>
    </citation>
    <scope>NUCLEOTIDE SEQUENCE</scope>
</reference>
<evidence type="ECO:0000313" key="9">
    <source>
        <dbReference type="Proteomes" id="UP000696573"/>
    </source>
</evidence>
<comment type="caution">
    <text evidence="8">The sequence shown here is derived from an EMBL/GenBank/DDBJ whole genome shotgun (WGS) entry which is preliminary data.</text>
</comment>
<proteinExistence type="inferred from homology"/>
<evidence type="ECO:0000256" key="6">
    <source>
        <dbReference type="ARBA" id="ARBA00023295"/>
    </source>
</evidence>
<dbReference type="Gene3D" id="3.40.50.1700">
    <property type="entry name" value="Glycoside hydrolase family 3 C-terminal domain"/>
    <property type="match status" value="1"/>
</dbReference>
<keyword evidence="9" id="KW-1185">Reference proteome</keyword>
<evidence type="ECO:0000259" key="7">
    <source>
        <dbReference type="SMART" id="SM01217"/>
    </source>
</evidence>
<dbReference type="InterPro" id="IPR002772">
    <property type="entry name" value="Glyco_hydro_3_C"/>
</dbReference>
<evidence type="ECO:0000313" key="8">
    <source>
        <dbReference type="EMBL" id="CAH0019982.1"/>
    </source>
</evidence>
<dbReference type="Proteomes" id="UP000696573">
    <property type="component" value="Unassembled WGS sequence"/>
</dbReference>
<organism evidence="8 9">
    <name type="scientific">Clonostachys rhizophaga</name>
    <dbReference type="NCBI Taxonomy" id="160324"/>
    <lineage>
        <taxon>Eukaryota</taxon>
        <taxon>Fungi</taxon>
        <taxon>Dikarya</taxon>
        <taxon>Ascomycota</taxon>
        <taxon>Pezizomycotina</taxon>
        <taxon>Sordariomycetes</taxon>
        <taxon>Hypocreomycetidae</taxon>
        <taxon>Hypocreales</taxon>
        <taxon>Bionectriaceae</taxon>
        <taxon>Clonostachys</taxon>
    </lineage>
</organism>
<dbReference type="GO" id="GO:0009251">
    <property type="term" value="P:glucan catabolic process"/>
    <property type="evidence" value="ECO:0007669"/>
    <property type="project" value="TreeGrafter"/>
</dbReference>
<keyword evidence="6" id="KW-0326">Glycosidase</keyword>
<dbReference type="InterPro" id="IPR050288">
    <property type="entry name" value="Cellulose_deg_GH3"/>
</dbReference>
<feature type="domain" description="Fibronectin type III-like" evidence="7">
    <location>
        <begin position="354"/>
        <end position="425"/>
    </location>
</feature>
<keyword evidence="5" id="KW-0119">Carbohydrate metabolism</keyword>
<comment type="catalytic activity">
    <reaction evidence="1">
        <text>Hydrolysis of terminal, non-reducing beta-D-glucosyl residues with release of beta-D-glucose.</text>
        <dbReference type="EC" id="3.2.1.21"/>
    </reaction>
</comment>
<evidence type="ECO:0000256" key="2">
    <source>
        <dbReference type="ARBA" id="ARBA00005336"/>
    </source>
</evidence>
<gene>
    <name evidence="8" type="ORF">CRHIZ90672A_00018203</name>
</gene>
<evidence type="ECO:0000256" key="3">
    <source>
        <dbReference type="ARBA" id="ARBA00012744"/>
    </source>
</evidence>
<evidence type="ECO:0000256" key="1">
    <source>
        <dbReference type="ARBA" id="ARBA00000448"/>
    </source>
</evidence>